<dbReference type="Gene3D" id="2.130.10.10">
    <property type="entry name" value="YVTN repeat-like/Quinoprotein amine dehydrogenase"/>
    <property type="match status" value="1"/>
</dbReference>
<dbReference type="Proteomes" id="UP000194236">
    <property type="component" value="Unassembled WGS sequence"/>
</dbReference>
<feature type="non-terminal residue" evidence="4">
    <location>
        <position position="1"/>
    </location>
</feature>
<sequence length="570" mass="66609">ISEIYRFGEDFCVEFDQYWSVNEQKIFTKFSGKIIIDDSGDKPGECVEKTEIESLNDNIDNDNISRLIDFNHLKYIDGSVYDRKLVPAMPCISQSRKLNFDFFRVNSKYGIFVRSDRLNQISIKIIDSNGYDEHNGLGYINCPNEINCFALDPFDTDCLSIGLNDGIIQHYTLSSSFYNDLIDSNTIDMIMLEQPDFELNAITDDMNTCHHTSITSIQYHPMAKHILATSIDQFILIWDLEKRSRQQIINCNDSIRMIQWNRFINGCIYIAAFSEKFLMVKDVGQSCQTTSDNDNSMVIKFPNRILPNRLCWALNDNILLVTAKETSNRKILFYSFNKNELQYLFMHDMSSLPSFLVPYFDEDTRILYLSGRGENTVHFICLEFNPKSPSIDERLQIKPLESYRFPSNHLAIDFLPRTQCCVRNCEIAIGIRMFTNGFEKFRYRVPRNHPEYFHDEIYPPTADYSKPLFTSEQWLNQLGKNREQLSMAKYPLINLKPDDMIPYSKMREKFQEEQQQKRRQNILSNRNANNSHDGLPANFCQYFAHVDVEPLEISNHHDDDCEGVDPSEWV</sequence>
<evidence type="ECO:0000313" key="4">
    <source>
        <dbReference type="EMBL" id="OTF80445.1"/>
    </source>
</evidence>
<keyword evidence="1 3" id="KW-0853">WD repeat</keyword>
<keyword evidence="2" id="KW-0677">Repeat</keyword>
<keyword evidence="5" id="KW-1185">Reference proteome</keyword>
<dbReference type="InterPro" id="IPR015505">
    <property type="entry name" value="Coronin"/>
</dbReference>
<evidence type="ECO:0000313" key="5">
    <source>
        <dbReference type="Proteomes" id="UP000194236"/>
    </source>
</evidence>
<evidence type="ECO:0000256" key="2">
    <source>
        <dbReference type="ARBA" id="ARBA00022737"/>
    </source>
</evidence>
<dbReference type="EMBL" id="MUJZ01018189">
    <property type="protein sequence ID" value="OTF80445.1"/>
    <property type="molecule type" value="Genomic_DNA"/>
</dbReference>
<dbReference type="OrthoDB" id="6475729at2759"/>
<evidence type="ECO:0000256" key="1">
    <source>
        <dbReference type="ARBA" id="ARBA00022574"/>
    </source>
</evidence>
<dbReference type="InterPro" id="IPR001680">
    <property type="entry name" value="WD40_rpt"/>
</dbReference>
<dbReference type="PANTHER" id="PTHR10856">
    <property type="entry name" value="CORONIN"/>
    <property type="match status" value="1"/>
</dbReference>
<dbReference type="PROSITE" id="PS00678">
    <property type="entry name" value="WD_REPEATS_1"/>
    <property type="match status" value="1"/>
</dbReference>
<organism evidence="4 5">
    <name type="scientific">Euroglyphus maynei</name>
    <name type="common">Mayne's house dust mite</name>
    <dbReference type="NCBI Taxonomy" id="6958"/>
    <lineage>
        <taxon>Eukaryota</taxon>
        <taxon>Metazoa</taxon>
        <taxon>Ecdysozoa</taxon>
        <taxon>Arthropoda</taxon>
        <taxon>Chelicerata</taxon>
        <taxon>Arachnida</taxon>
        <taxon>Acari</taxon>
        <taxon>Acariformes</taxon>
        <taxon>Sarcoptiformes</taxon>
        <taxon>Astigmata</taxon>
        <taxon>Psoroptidia</taxon>
        <taxon>Analgoidea</taxon>
        <taxon>Pyroglyphidae</taxon>
        <taxon>Pyroglyphinae</taxon>
        <taxon>Euroglyphus</taxon>
    </lineage>
</organism>
<protein>
    <submittedName>
        <fullName evidence="4">Coronin-like protein</fullName>
    </submittedName>
</protein>
<dbReference type="PROSITE" id="PS50082">
    <property type="entry name" value="WD_REPEATS_2"/>
    <property type="match status" value="1"/>
</dbReference>
<dbReference type="SUPFAM" id="SSF69322">
    <property type="entry name" value="Tricorn protease domain 2"/>
    <property type="match status" value="1"/>
</dbReference>
<proteinExistence type="predicted"/>
<dbReference type="SMART" id="SM01167">
    <property type="entry name" value="DUF1900"/>
    <property type="match status" value="1"/>
</dbReference>
<dbReference type="AlphaFoldDB" id="A0A1Y3BMR8"/>
<dbReference type="PROSITE" id="PS50294">
    <property type="entry name" value="WD_REPEATS_REGION"/>
    <property type="match status" value="1"/>
</dbReference>
<reference evidence="4 5" key="1">
    <citation type="submission" date="2017-03" db="EMBL/GenBank/DDBJ databases">
        <title>Genome Survey of Euroglyphus maynei.</title>
        <authorList>
            <person name="Arlian L.G."/>
            <person name="Morgan M.S."/>
            <person name="Rider S.D."/>
        </authorList>
    </citation>
    <scope>NUCLEOTIDE SEQUENCE [LARGE SCALE GENOMIC DNA]</scope>
    <source>
        <strain evidence="4">Arlian Lab</strain>
        <tissue evidence="4">Whole body</tissue>
    </source>
</reference>
<name>A0A1Y3BMR8_EURMA</name>
<dbReference type="Pfam" id="PF16300">
    <property type="entry name" value="WD40_4"/>
    <property type="match status" value="1"/>
</dbReference>
<comment type="caution">
    <text evidence="4">The sequence shown here is derived from an EMBL/GenBank/DDBJ whole genome shotgun (WGS) entry which is preliminary data.</text>
</comment>
<accession>A0A1Y3BMR8</accession>
<dbReference type="InterPro" id="IPR015943">
    <property type="entry name" value="WD40/YVTN_repeat-like_dom_sf"/>
</dbReference>
<evidence type="ECO:0000256" key="3">
    <source>
        <dbReference type="PROSITE-ProRule" id="PRU00221"/>
    </source>
</evidence>
<dbReference type="InterPro" id="IPR019775">
    <property type="entry name" value="WD40_repeat_CS"/>
</dbReference>
<feature type="repeat" description="WD" evidence="3">
    <location>
        <begin position="207"/>
        <end position="248"/>
    </location>
</feature>
<gene>
    <name evidence="4" type="ORF">BLA29_002632</name>
</gene>